<dbReference type="InterPro" id="IPR050498">
    <property type="entry name" value="Ycf3"/>
</dbReference>
<keyword evidence="1" id="KW-0677">Repeat</keyword>
<keyword evidence="2 3" id="KW-0802">TPR repeat</keyword>
<proteinExistence type="predicted"/>
<dbReference type="Pfam" id="PF13176">
    <property type="entry name" value="TPR_7"/>
    <property type="match status" value="1"/>
</dbReference>
<feature type="repeat" description="TPR" evidence="3">
    <location>
        <begin position="316"/>
        <end position="349"/>
    </location>
</feature>
<protein>
    <submittedName>
        <fullName evidence="4">Tetratricopeptide repeat-containing protein</fullName>
    </submittedName>
</protein>
<dbReference type="Pfam" id="PF00515">
    <property type="entry name" value="TPR_1"/>
    <property type="match status" value="1"/>
</dbReference>
<dbReference type="Pfam" id="PF13432">
    <property type="entry name" value="TPR_16"/>
    <property type="match status" value="1"/>
</dbReference>
<feature type="repeat" description="TPR" evidence="3">
    <location>
        <begin position="350"/>
        <end position="383"/>
    </location>
</feature>
<dbReference type="Pfam" id="PF13181">
    <property type="entry name" value="TPR_8"/>
    <property type="match status" value="1"/>
</dbReference>
<evidence type="ECO:0000313" key="5">
    <source>
        <dbReference type="Proteomes" id="UP000242818"/>
    </source>
</evidence>
<name>A0A1C3ZR29_9BACT</name>
<accession>A0A1C3ZR29</accession>
<dbReference type="STRING" id="1335309.GA0116948_101511"/>
<feature type="repeat" description="TPR" evidence="3">
    <location>
        <begin position="248"/>
        <end position="281"/>
    </location>
</feature>
<dbReference type="InterPro" id="IPR019734">
    <property type="entry name" value="TPR_rpt"/>
</dbReference>
<organism evidence="4 5">
    <name type="scientific">Chitinophaga costaii</name>
    <dbReference type="NCBI Taxonomy" id="1335309"/>
    <lineage>
        <taxon>Bacteria</taxon>
        <taxon>Pseudomonadati</taxon>
        <taxon>Bacteroidota</taxon>
        <taxon>Chitinophagia</taxon>
        <taxon>Chitinophagales</taxon>
        <taxon>Chitinophagaceae</taxon>
        <taxon>Chitinophaga</taxon>
    </lineage>
</organism>
<keyword evidence="5" id="KW-1185">Reference proteome</keyword>
<dbReference type="Proteomes" id="UP000242818">
    <property type="component" value="Unassembled WGS sequence"/>
</dbReference>
<sequence length="483" mass="56329">MIIFTLMNKDLPQFEEDADDLKDLLQQFENLKSGQSNSFLDEDSFEQIIDYYDEQDQLNVAFLAAEMGISQYPYSALLLIKKAGLLIESKKYKEAIALLNKAALLDSTDVQLYIFKTDAYIAMNQHAKAVRVLEDQIEVFEGEDKTELLLELADVYDDWEEFEMVFDVLRRALLHDNNNEESLHKICFWTEFTGRFEESIRLHSDIINEHPFNELAWFNLGTAYQGLKLYEKAIDAYQYAIAIDEKFDYAYRNMGDAYIRMRRYAEAIDILSKHLEIAKPEDVIYEAIGHCYDKQRKYTQARYYYRKASHLSPTDDKLYYKIGLAYMAEENWANALKSLQSAIKFNKQSSDYNVATGECYLQMGKYKDALIYLLSAVRIRPNNAKGWQCFMRGLYVAGFYEEALGQLNALDPKISTKPVFQYYKAAILFRMGRQKEALLQLETALQRSPKLAKQFVELDAELLQHTSIVDMLGRYRSSLRRKK</sequence>
<dbReference type="PANTHER" id="PTHR44858:SF1">
    <property type="entry name" value="UDP-N-ACETYLGLUCOSAMINE--PEPTIDE N-ACETYLGLUCOSAMINYLTRANSFERASE SPINDLY-RELATED"/>
    <property type="match status" value="1"/>
</dbReference>
<dbReference type="PROSITE" id="PS50005">
    <property type="entry name" value="TPR"/>
    <property type="match status" value="5"/>
</dbReference>
<dbReference type="EMBL" id="FMAR01000001">
    <property type="protein sequence ID" value="SCB84702.1"/>
    <property type="molecule type" value="Genomic_DNA"/>
</dbReference>
<dbReference type="SMART" id="SM00028">
    <property type="entry name" value="TPR"/>
    <property type="match status" value="9"/>
</dbReference>
<dbReference type="AlphaFoldDB" id="A0A1C3ZR29"/>
<evidence type="ECO:0000256" key="2">
    <source>
        <dbReference type="ARBA" id="ARBA00022803"/>
    </source>
</evidence>
<dbReference type="SUPFAM" id="SSF48452">
    <property type="entry name" value="TPR-like"/>
    <property type="match status" value="3"/>
</dbReference>
<evidence type="ECO:0000256" key="3">
    <source>
        <dbReference type="PROSITE-ProRule" id="PRU00339"/>
    </source>
</evidence>
<reference evidence="4 5" key="1">
    <citation type="submission" date="2016-08" db="EMBL/GenBank/DDBJ databases">
        <authorList>
            <person name="Seilhamer J.J."/>
        </authorList>
    </citation>
    <scope>NUCLEOTIDE SEQUENCE [LARGE SCALE GENOMIC DNA]</scope>
    <source>
        <strain evidence="4 5">A37T2</strain>
    </source>
</reference>
<dbReference type="Pfam" id="PF14559">
    <property type="entry name" value="TPR_19"/>
    <property type="match status" value="1"/>
</dbReference>
<evidence type="ECO:0000256" key="1">
    <source>
        <dbReference type="ARBA" id="ARBA00022737"/>
    </source>
</evidence>
<feature type="repeat" description="TPR" evidence="3">
    <location>
        <begin position="282"/>
        <end position="315"/>
    </location>
</feature>
<dbReference type="Gene3D" id="1.25.40.10">
    <property type="entry name" value="Tetratricopeptide repeat domain"/>
    <property type="match status" value="2"/>
</dbReference>
<dbReference type="InterPro" id="IPR011990">
    <property type="entry name" value="TPR-like_helical_dom_sf"/>
</dbReference>
<evidence type="ECO:0000313" key="4">
    <source>
        <dbReference type="EMBL" id="SCB84702.1"/>
    </source>
</evidence>
<gene>
    <name evidence="4" type="ORF">GA0116948_101511</name>
</gene>
<feature type="repeat" description="TPR" evidence="3">
    <location>
        <begin position="214"/>
        <end position="247"/>
    </location>
</feature>
<dbReference type="PANTHER" id="PTHR44858">
    <property type="entry name" value="TETRATRICOPEPTIDE REPEAT PROTEIN 6"/>
    <property type="match status" value="1"/>
</dbReference>